<evidence type="ECO:0000313" key="1">
    <source>
        <dbReference type="EMBL" id="CAG90539.2"/>
    </source>
</evidence>
<name>Q6BIB8_DEBHA</name>
<dbReference type="Proteomes" id="UP000000599">
    <property type="component" value="Chromosome G"/>
</dbReference>
<proteinExistence type="predicted"/>
<reference evidence="1 2" key="1">
    <citation type="journal article" date="2004" name="Nature">
        <title>Genome evolution in yeasts.</title>
        <authorList>
            <consortium name="Genolevures"/>
            <person name="Dujon B."/>
            <person name="Sherman D."/>
            <person name="Fischer G."/>
            <person name="Durrens P."/>
            <person name="Casaregola S."/>
            <person name="Lafontaine I."/>
            <person name="de Montigny J."/>
            <person name="Marck C."/>
            <person name="Neuveglise C."/>
            <person name="Talla E."/>
            <person name="Goffard N."/>
            <person name="Frangeul L."/>
            <person name="Aigle M."/>
            <person name="Anthouard V."/>
            <person name="Babour A."/>
            <person name="Barbe V."/>
            <person name="Barnay S."/>
            <person name="Blanchin S."/>
            <person name="Beckerich J.M."/>
            <person name="Beyne E."/>
            <person name="Bleykasten C."/>
            <person name="Boisrame A."/>
            <person name="Boyer J."/>
            <person name="Cattolico L."/>
            <person name="Confanioleri F."/>
            <person name="de Daruvar A."/>
            <person name="Despons L."/>
            <person name="Fabre E."/>
            <person name="Fairhead C."/>
            <person name="Ferry-Dumazet H."/>
            <person name="Groppi A."/>
            <person name="Hantraye F."/>
            <person name="Hennequin C."/>
            <person name="Jauniaux N."/>
            <person name="Joyet P."/>
            <person name="Kachouri R."/>
            <person name="Kerrest A."/>
            <person name="Koszul R."/>
            <person name="Lemaire M."/>
            <person name="Lesur I."/>
            <person name="Ma L."/>
            <person name="Muller H."/>
            <person name="Nicaud J.M."/>
            <person name="Nikolski M."/>
            <person name="Oztas S."/>
            <person name="Ozier-Kalogeropoulos O."/>
            <person name="Pellenz S."/>
            <person name="Potier S."/>
            <person name="Richard G.F."/>
            <person name="Straub M.L."/>
            <person name="Suleau A."/>
            <person name="Swennene D."/>
            <person name="Tekaia F."/>
            <person name="Wesolowski-Louvel M."/>
            <person name="Westhof E."/>
            <person name="Wirth B."/>
            <person name="Zeniou-Meyer M."/>
            <person name="Zivanovic I."/>
            <person name="Bolotin-Fukuhara M."/>
            <person name="Thierry A."/>
            <person name="Bouchier C."/>
            <person name="Caudron B."/>
            <person name="Scarpelli C."/>
            <person name="Gaillardin C."/>
            <person name="Weissenbach J."/>
            <person name="Wincker P."/>
            <person name="Souciet J.L."/>
        </authorList>
    </citation>
    <scope>NUCLEOTIDE SEQUENCE [LARGE SCALE GENOMIC DNA]</scope>
    <source>
        <strain evidence="2">ATCC 36239 / CBS 767 / BCRC 21394 / JCM 1990 / NBRC 0083 / IGC 2968</strain>
    </source>
</reference>
<dbReference type="HOGENOM" id="CLU_930730_0_0_1"/>
<keyword evidence="2" id="KW-1185">Reference proteome</keyword>
<dbReference type="RefSeq" id="XP_462053.2">
    <property type="nucleotide sequence ID" value="XM_462053.1"/>
</dbReference>
<accession>Q6BIB8</accession>
<evidence type="ECO:0000313" key="2">
    <source>
        <dbReference type="Proteomes" id="UP000000599"/>
    </source>
</evidence>
<dbReference type="EMBL" id="CR382139">
    <property type="protein sequence ID" value="CAG90539.2"/>
    <property type="molecule type" value="Genomic_DNA"/>
</dbReference>
<protein>
    <submittedName>
        <fullName evidence="1">DEHA2G12012p</fullName>
    </submittedName>
</protein>
<dbReference type="VEuPathDB" id="FungiDB:DEHA2G12012g"/>
<sequence length="299" mass="34059">MDRGLVNKDSNKLESNLLDLKIGSGNYFSMDSCVTKETYDKMFLLSHGNSQNPVDLRGNTIYRLPLYQTDLENYKNSSCSKDSPYATPNENQLQCDKQPDRSWIIATEGSEANKLKENVNANAMLGCSKGDKPSYEKQRASLLRTQLSRPTVGIDRARFTQEIQAKSKPYTEVQYVCTPSLSDALKLEFKDRRGPALNQPLADNNSKLDLSTLPKRKNTQVAPFCNEVDLNEENNDDAILINWFTEEIKLNDTDYREIPTTHVPILKKLLKGLRYYLDFSKSEAGQRRRTKNVQLEAKT</sequence>
<dbReference type="InParanoid" id="Q6BIB8"/>
<gene>
    <name evidence="1" type="ordered locus">DEHA2G12012g</name>
</gene>
<dbReference type="OrthoDB" id="10507359at2759"/>
<dbReference type="KEGG" id="dha:DEHA2G12012g"/>
<dbReference type="GeneID" id="2904964"/>
<dbReference type="AlphaFoldDB" id="Q6BIB8"/>
<organism evidence="1 2">
    <name type="scientific">Debaryomyces hansenii (strain ATCC 36239 / CBS 767 / BCRC 21394 / JCM 1990 / NBRC 0083 / IGC 2968)</name>
    <name type="common">Yeast</name>
    <name type="synonym">Torulaspora hansenii</name>
    <dbReference type="NCBI Taxonomy" id="284592"/>
    <lineage>
        <taxon>Eukaryota</taxon>
        <taxon>Fungi</taxon>
        <taxon>Dikarya</taxon>
        <taxon>Ascomycota</taxon>
        <taxon>Saccharomycotina</taxon>
        <taxon>Pichiomycetes</taxon>
        <taxon>Debaryomycetaceae</taxon>
        <taxon>Debaryomyces</taxon>
    </lineage>
</organism>